<dbReference type="Proteomes" id="UP000297475">
    <property type="component" value="Unassembled WGS sequence"/>
</dbReference>
<dbReference type="PROSITE" id="PS51186">
    <property type="entry name" value="GNAT"/>
    <property type="match status" value="1"/>
</dbReference>
<evidence type="ECO:0000313" key="3">
    <source>
        <dbReference type="Proteomes" id="UP000297475"/>
    </source>
</evidence>
<protein>
    <submittedName>
        <fullName evidence="2">GNAT family N-acetyltransferase</fullName>
    </submittedName>
</protein>
<dbReference type="OrthoDB" id="1178186at2"/>
<keyword evidence="3" id="KW-1185">Reference proteome</keyword>
<dbReference type="Pfam" id="PF00583">
    <property type="entry name" value="Acetyltransf_1"/>
    <property type="match status" value="1"/>
</dbReference>
<feature type="domain" description="N-acetyltransferase" evidence="1">
    <location>
        <begin position="1"/>
        <end position="140"/>
    </location>
</feature>
<dbReference type="InterPro" id="IPR000182">
    <property type="entry name" value="GNAT_dom"/>
</dbReference>
<evidence type="ECO:0000313" key="2">
    <source>
        <dbReference type="EMBL" id="TGG90391.1"/>
    </source>
</evidence>
<keyword evidence="2" id="KW-0808">Transferase</keyword>
<sequence>MNIEIDTLNANETWPIRQVVFAPDQPVSQSVLEDDTSGQHFGLRVEGRLVAVASLFVAGTEARLRKLAVLGDYRNLGLGTRLVEHVSTQAQTADVARLWCRIRVPSLPFYQRLGFVEIADSRHRKGTLTYCHIERQLARP</sequence>
<proteinExistence type="predicted"/>
<dbReference type="GO" id="GO:0016747">
    <property type="term" value="F:acyltransferase activity, transferring groups other than amino-acyl groups"/>
    <property type="evidence" value="ECO:0007669"/>
    <property type="project" value="InterPro"/>
</dbReference>
<dbReference type="SUPFAM" id="SSF55729">
    <property type="entry name" value="Acyl-CoA N-acyltransferases (Nat)"/>
    <property type="match status" value="1"/>
</dbReference>
<dbReference type="RefSeq" id="WP_135484806.1">
    <property type="nucleotide sequence ID" value="NZ_SRMF01000013.1"/>
</dbReference>
<comment type="caution">
    <text evidence="2">The sequence shown here is derived from an EMBL/GenBank/DDBJ whole genome shotgun (WGS) entry which is preliminary data.</text>
</comment>
<dbReference type="AlphaFoldDB" id="A0A4Z0W6G2"/>
<gene>
    <name evidence="2" type="ORF">E4656_18490</name>
</gene>
<reference evidence="2 3" key="1">
    <citation type="submission" date="2019-04" db="EMBL/GenBank/DDBJ databases">
        <title>Natronospirillum operosus gen. nov., sp. nov., a haloalkaliphilic satellite isolated from decaying biomass of laboratory culture of cyanobacterium Geitlerinema sp. and proposal of Natronospirillaceae fam. nov. and Saccharospirillaceae fam. nov.</title>
        <authorList>
            <person name="Kevbrin V."/>
            <person name="Boltyanskaya Y."/>
            <person name="Koziaeva V."/>
            <person name="Grouzdev D.S."/>
            <person name="Park M."/>
            <person name="Cho J."/>
        </authorList>
    </citation>
    <scope>NUCLEOTIDE SEQUENCE [LARGE SCALE GENOMIC DNA]</scope>
    <source>
        <strain evidence="2 3">G-116</strain>
    </source>
</reference>
<dbReference type="InterPro" id="IPR016181">
    <property type="entry name" value="Acyl_CoA_acyltransferase"/>
</dbReference>
<accession>A0A4Z0W6G2</accession>
<dbReference type="Gene3D" id="3.40.630.30">
    <property type="match status" value="1"/>
</dbReference>
<organism evidence="2 3">
    <name type="scientific">Natronospirillum operosum</name>
    <dbReference type="NCBI Taxonomy" id="2759953"/>
    <lineage>
        <taxon>Bacteria</taxon>
        <taxon>Pseudomonadati</taxon>
        <taxon>Pseudomonadota</taxon>
        <taxon>Gammaproteobacteria</taxon>
        <taxon>Oceanospirillales</taxon>
        <taxon>Natronospirillaceae</taxon>
        <taxon>Natronospirillum</taxon>
    </lineage>
</organism>
<evidence type="ECO:0000259" key="1">
    <source>
        <dbReference type="PROSITE" id="PS51186"/>
    </source>
</evidence>
<dbReference type="CDD" id="cd04301">
    <property type="entry name" value="NAT_SF"/>
    <property type="match status" value="1"/>
</dbReference>
<dbReference type="EMBL" id="SRMF01000013">
    <property type="protein sequence ID" value="TGG90391.1"/>
    <property type="molecule type" value="Genomic_DNA"/>
</dbReference>
<name>A0A4Z0W6G2_9GAMM</name>